<gene>
    <name evidence="7" type="ORF">AWB69_04012</name>
</gene>
<dbReference type="GO" id="GO:0006307">
    <property type="term" value="P:DNA alkylation repair"/>
    <property type="evidence" value="ECO:0007669"/>
    <property type="project" value="TreeGrafter"/>
</dbReference>
<dbReference type="SMART" id="SM01009">
    <property type="entry name" value="AlkA_N"/>
    <property type="match status" value="1"/>
</dbReference>
<sequence>MPVSILIARSALFSNAPKLPQNKPARIQLPYVEPYDWPRVLRFFAGRATLGVEAVEDGSYRRAIEWLGDPGTLSVTRHASKPCLVATLEGAASRHAKAIGEHLTRMFDLQADAPAIAAHLGRDPWFEPLTRAVPGLRVPGAWSGFELVVRAIVGQQVSVKAASTIVGRLVERAGTPLTDHPHPGTAWRFPTPAALAEVDLEKIGMPGKRVAALQGFAREVAAGSLPLDDPHADRAELRAALLAMPGIGPWTVEYVAMRALRDADAWPGTDLILMQALVARDPLMAKAPALRARAEAWRPYRAYAALHVWNEIADRAGSAKGG</sequence>
<dbReference type="PANTHER" id="PTHR43003:SF13">
    <property type="entry name" value="DNA-3-METHYLADENINE GLYCOSYLASE 2"/>
    <property type="match status" value="1"/>
</dbReference>
<dbReference type="GO" id="GO:0043916">
    <property type="term" value="F:DNA-7-methylguanine glycosylase activity"/>
    <property type="evidence" value="ECO:0007669"/>
    <property type="project" value="TreeGrafter"/>
</dbReference>
<organism evidence="7 8">
    <name type="scientific">Caballeronia udeis</name>
    <dbReference type="NCBI Taxonomy" id="1232866"/>
    <lineage>
        <taxon>Bacteria</taxon>
        <taxon>Pseudomonadati</taxon>
        <taxon>Pseudomonadota</taxon>
        <taxon>Betaproteobacteria</taxon>
        <taxon>Burkholderiales</taxon>
        <taxon>Burkholderiaceae</taxon>
        <taxon>Caballeronia</taxon>
    </lineage>
</organism>
<evidence type="ECO:0000259" key="6">
    <source>
        <dbReference type="SMART" id="SM01009"/>
    </source>
</evidence>
<dbReference type="EC" id="3.2.2.21" evidence="2"/>
<proteinExistence type="predicted"/>
<dbReference type="PANTHER" id="PTHR43003">
    <property type="entry name" value="DNA-3-METHYLADENINE GLYCOSYLASE"/>
    <property type="match status" value="1"/>
</dbReference>
<evidence type="ECO:0000256" key="1">
    <source>
        <dbReference type="ARBA" id="ARBA00000086"/>
    </source>
</evidence>
<dbReference type="Gene3D" id="3.30.310.20">
    <property type="entry name" value="DNA-3-methyladenine glycosylase AlkA, N-terminal domain"/>
    <property type="match status" value="1"/>
</dbReference>
<dbReference type="SMART" id="SM00478">
    <property type="entry name" value="ENDO3c"/>
    <property type="match status" value="1"/>
</dbReference>
<dbReference type="SUPFAM" id="SSF48150">
    <property type="entry name" value="DNA-glycosylase"/>
    <property type="match status" value="1"/>
</dbReference>
<evidence type="ECO:0000313" key="7">
    <source>
        <dbReference type="EMBL" id="SAL40033.1"/>
    </source>
</evidence>
<keyword evidence="3" id="KW-0227">DNA damage</keyword>
<dbReference type="Proteomes" id="UP000054683">
    <property type="component" value="Unassembled WGS sequence"/>
</dbReference>
<dbReference type="OrthoDB" id="9811249at2"/>
<evidence type="ECO:0000256" key="4">
    <source>
        <dbReference type="ARBA" id="ARBA00023204"/>
    </source>
</evidence>
<evidence type="ECO:0000256" key="2">
    <source>
        <dbReference type="ARBA" id="ARBA00012000"/>
    </source>
</evidence>
<dbReference type="InterPro" id="IPR010316">
    <property type="entry name" value="AlkA_N"/>
</dbReference>
<feature type="domain" description="HhH-GPD" evidence="5">
    <location>
        <begin position="153"/>
        <end position="313"/>
    </location>
</feature>
<dbReference type="GO" id="GO:0008725">
    <property type="term" value="F:DNA-3-methyladenine glycosylase activity"/>
    <property type="evidence" value="ECO:0007669"/>
    <property type="project" value="TreeGrafter"/>
</dbReference>
<evidence type="ECO:0000259" key="5">
    <source>
        <dbReference type="SMART" id="SM00478"/>
    </source>
</evidence>
<reference evidence="7 8" key="1">
    <citation type="submission" date="2016-01" db="EMBL/GenBank/DDBJ databases">
        <authorList>
            <person name="Oliw E.H."/>
        </authorList>
    </citation>
    <scope>NUCLEOTIDE SEQUENCE [LARGE SCALE GENOMIC DNA]</scope>
    <source>
        <strain evidence="7">LMG 27134</strain>
    </source>
</reference>
<dbReference type="InterPro" id="IPR003265">
    <property type="entry name" value="HhH-GPD_domain"/>
</dbReference>
<dbReference type="Gene3D" id="1.10.1670.10">
    <property type="entry name" value="Helix-hairpin-Helix base-excision DNA repair enzymes (C-terminal)"/>
    <property type="match status" value="1"/>
</dbReference>
<dbReference type="SUPFAM" id="SSF55945">
    <property type="entry name" value="TATA-box binding protein-like"/>
    <property type="match status" value="1"/>
</dbReference>
<dbReference type="Gene3D" id="1.10.340.30">
    <property type="entry name" value="Hypothetical protein, domain 2"/>
    <property type="match status" value="1"/>
</dbReference>
<dbReference type="InterPro" id="IPR023170">
    <property type="entry name" value="HhH_base_excis_C"/>
</dbReference>
<protein>
    <recommendedName>
        <fullName evidence="2">DNA-3-methyladenine glycosylase II</fullName>
        <ecNumber evidence="2">3.2.2.21</ecNumber>
    </recommendedName>
</protein>
<dbReference type="GO" id="GO:0032131">
    <property type="term" value="F:alkylated DNA binding"/>
    <property type="evidence" value="ECO:0007669"/>
    <property type="project" value="TreeGrafter"/>
</dbReference>
<dbReference type="AlphaFoldDB" id="A0A158H7R5"/>
<dbReference type="InterPro" id="IPR051912">
    <property type="entry name" value="Alkylbase_DNA_Glycosylase/TA"/>
</dbReference>
<dbReference type="Pfam" id="PF00730">
    <property type="entry name" value="HhH-GPD"/>
    <property type="match status" value="1"/>
</dbReference>
<evidence type="ECO:0000256" key="3">
    <source>
        <dbReference type="ARBA" id="ARBA00022763"/>
    </source>
</evidence>
<evidence type="ECO:0000313" key="8">
    <source>
        <dbReference type="Proteomes" id="UP000054683"/>
    </source>
</evidence>
<dbReference type="InterPro" id="IPR011257">
    <property type="entry name" value="DNA_glycosylase"/>
</dbReference>
<accession>A0A158H7R5</accession>
<dbReference type="RefSeq" id="WP_082913480.1">
    <property type="nucleotide sequence ID" value="NZ_FCOK02000026.1"/>
</dbReference>
<dbReference type="InterPro" id="IPR037046">
    <property type="entry name" value="AlkA_N_sf"/>
</dbReference>
<dbReference type="GO" id="GO:0006285">
    <property type="term" value="P:base-excision repair, AP site formation"/>
    <property type="evidence" value="ECO:0007669"/>
    <property type="project" value="TreeGrafter"/>
</dbReference>
<keyword evidence="4" id="KW-0234">DNA repair</keyword>
<dbReference type="GO" id="GO:0005737">
    <property type="term" value="C:cytoplasm"/>
    <property type="evidence" value="ECO:0007669"/>
    <property type="project" value="TreeGrafter"/>
</dbReference>
<name>A0A158H7R5_9BURK</name>
<feature type="domain" description="DNA-3-methyladenine glycosylase AlkA N-terminal" evidence="6">
    <location>
        <begin position="26"/>
        <end position="143"/>
    </location>
</feature>
<dbReference type="Pfam" id="PF06029">
    <property type="entry name" value="AlkA_N"/>
    <property type="match status" value="1"/>
</dbReference>
<dbReference type="CDD" id="cd00056">
    <property type="entry name" value="ENDO3c"/>
    <property type="match status" value="1"/>
</dbReference>
<comment type="catalytic activity">
    <reaction evidence="1">
        <text>Hydrolysis of alkylated DNA, releasing 3-methyladenine, 3-methylguanine, 7-methylguanine and 7-methyladenine.</text>
        <dbReference type="EC" id="3.2.2.21"/>
    </reaction>
</comment>
<dbReference type="EMBL" id="FCOK02000026">
    <property type="protein sequence ID" value="SAL40033.1"/>
    <property type="molecule type" value="Genomic_DNA"/>
</dbReference>
<dbReference type="GO" id="GO:0032993">
    <property type="term" value="C:protein-DNA complex"/>
    <property type="evidence" value="ECO:0007669"/>
    <property type="project" value="TreeGrafter"/>
</dbReference>